<comment type="caution">
    <text evidence="3">The sequence shown here is derived from an EMBL/GenBank/DDBJ whole genome shotgun (WGS) entry which is preliminary data.</text>
</comment>
<feature type="compositionally biased region" description="Polar residues" evidence="1">
    <location>
        <begin position="63"/>
        <end position="74"/>
    </location>
</feature>
<feature type="region of interest" description="Disordered" evidence="1">
    <location>
        <begin position="63"/>
        <end position="100"/>
    </location>
</feature>
<keyword evidence="2" id="KW-0472">Membrane</keyword>
<keyword evidence="2" id="KW-0812">Transmembrane</keyword>
<feature type="compositionally biased region" description="Low complexity" evidence="1">
    <location>
        <begin position="75"/>
        <end position="92"/>
    </location>
</feature>
<accession>A0A066VH58</accession>
<evidence type="ECO:0000313" key="4">
    <source>
        <dbReference type="Proteomes" id="UP000027361"/>
    </source>
</evidence>
<dbReference type="OrthoDB" id="2553575at2759"/>
<proteinExistence type="predicted"/>
<feature type="transmembrane region" description="Helical" evidence="2">
    <location>
        <begin position="118"/>
        <end position="138"/>
    </location>
</feature>
<feature type="compositionally biased region" description="Basic and acidic residues" evidence="1">
    <location>
        <begin position="282"/>
        <end position="295"/>
    </location>
</feature>
<organism evidence="3 4">
    <name type="scientific">Tilletiaria anomala (strain ATCC 24038 / CBS 436.72 / UBC 951)</name>
    <dbReference type="NCBI Taxonomy" id="1037660"/>
    <lineage>
        <taxon>Eukaryota</taxon>
        <taxon>Fungi</taxon>
        <taxon>Dikarya</taxon>
        <taxon>Basidiomycota</taxon>
        <taxon>Ustilaginomycotina</taxon>
        <taxon>Exobasidiomycetes</taxon>
        <taxon>Georgefischeriales</taxon>
        <taxon>Tilletiariaceae</taxon>
        <taxon>Tilletiaria</taxon>
    </lineage>
</organism>
<sequence>MNAWWPAVSPAARRGAPRTVVGSRSTRLHPRAADASGSSARAGAPPCPYCGCRRCSSSAAAPGLVQSTSPVPQRSFSTSFPTPTTSQSSTGSEGYRHHHHGEDDASRFRFRVRHLRPVVGPLVLLSIVTSLAFNYAVIRRSQKEEQKEHTARLALLQNVKDLMALKMEETWKPSESPAEGRKADKKLREQELRLAIRLLKTSLSPSSVGLDPAICAEAEAQVLRQYSSSRDVQHHQSYASETRWSEALFGKPGAMKSSMLGAIEKASSVFHGWRSGSSAGRESNHQNQDEDRGWSEQDWEAGGSHVLRLPSLYKCRS</sequence>
<dbReference type="GeneID" id="25261901"/>
<gene>
    <name evidence="3" type="ORF">K437DRAFT_180736</name>
</gene>
<evidence type="ECO:0000313" key="3">
    <source>
        <dbReference type="EMBL" id="KDN41072.1"/>
    </source>
</evidence>
<dbReference type="EMBL" id="JMSN01000084">
    <property type="protein sequence ID" value="KDN41072.1"/>
    <property type="molecule type" value="Genomic_DNA"/>
</dbReference>
<keyword evidence="4" id="KW-1185">Reference proteome</keyword>
<feature type="compositionally biased region" description="Low complexity" evidence="1">
    <location>
        <begin position="33"/>
        <end position="43"/>
    </location>
</feature>
<dbReference type="AlphaFoldDB" id="A0A066VH58"/>
<name>A0A066VH58_TILAU</name>
<reference evidence="3 4" key="1">
    <citation type="submission" date="2014-05" db="EMBL/GenBank/DDBJ databases">
        <title>Draft genome sequence of a rare smut relative, Tilletiaria anomala UBC 951.</title>
        <authorList>
            <consortium name="DOE Joint Genome Institute"/>
            <person name="Toome M."/>
            <person name="Kuo A."/>
            <person name="Henrissat B."/>
            <person name="Lipzen A."/>
            <person name="Tritt A."/>
            <person name="Yoshinaga Y."/>
            <person name="Zane M."/>
            <person name="Barry K."/>
            <person name="Grigoriev I.V."/>
            <person name="Spatafora J.W."/>
            <person name="Aimea M.C."/>
        </authorList>
    </citation>
    <scope>NUCLEOTIDE SEQUENCE [LARGE SCALE GENOMIC DNA]</scope>
    <source>
        <strain evidence="3 4">UBC 951</strain>
    </source>
</reference>
<protein>
    <recommendedName>
        <fullName evidence="5">Transmembrane protein</fullName>
    </recommendedName>
</protein>
<dbReference type="InParanoid" id="A0A066VH58"/>
<evidence type="ECO:0000256" key="1">
    <source>
        <dbReference type="SAM" id="MobiDB-lite"/>
    </source>
</evidence>
<keyword evidence="2" id="KW-1133">Transmembrane helix</keyword>
<feature type="region of interest" description="Disordered" evidence="1">
    <location>
        <begin position="274"/>
        <end position="300"/>
    </location>
</feature>
<dbReference type="HOGENOM" id="CLU_877678_0_0_1"/>
<evidence type="ECO:0008006" key="5">
    <source>
        <dbReference type="Google" id="ProtNLM"/>
    </source>
</evidence>
<feature type="region of interest" description="Disordered" evidence="1">
    <location>
        <begin position="1"/>
        <end position="43"/>
    </location>
</feature>
<dbReference type="RefSeq" id="XP_013241588.1">
    <property type="nucleotide sequence ID" value="XM_013386134.1"/>
</dbReference>
<evidence type="ECO:0000256" key="2">
    <source>
        <dbReference type="SAM" id="Phobius"/>
    </source>
</evidence>
<dbReference type="Proteomes" id="UP000027361">
    <property type="component" value="Unassembled WGS sequence"/>
</dbReference>